<evidence type="ECO:0000259" key="9">
    <source>
        <dbReference type="PROSITE" id="PS50887"/>
    </source>
</evidence>
<accession>A0ABP9DUS8</accession>
<feature type="transmembrane region" description="Helical" evidence="7">
    <location>
        <begin position="270"/>
        <end position="289"/>
    </location>
</feature>
<dbReference type="SMART" id="SM00267">
    <property type="entry name" value="GGDEF"/>
    <property type="match status" value="1"/>
</dbReference>
<feature type="region of interest" description="Disordered" evidence="6">
    <location>
        <begin position="726"/>
        <end position="754"/>
    </location>
</feature>
<feature type="transmembrane region" description="Helical" evidence="7">
    <location>
        <begin position="106"/>
        <end position="126"/>
    </location>
</feature>
<dbReference type="InterPro" id="IPR001633">
    <property type="entry name" value="EAL_dom"/>
</dbReference>
<feature type="transmembrane region" description="Helical" evidence="7">
    <location>
        <begin position="74"/>
        <end position="94"/>
    </location>
</feature>
<dbReference type="CDD" id="cd01948">
    <property type="entry name" value="EAL"/>
    <property type="match status" value="1"/>
</dbReference>
<evidence type="ECO:0000313" key="11">
    <source>
        <dbReference type="Proteomes" id="UP001501323"/>
    </source>
</evidence>
<gene>
    <name evidence="10" type="ORF">GCM10023332_10790</name>
</gene>
<sequence>MRIPTPIALVVLTALYLGSCVLGETSMRMGGDVTLFWPAAGIGVAAVMRFGLPATAIVPAALLPYHLVISPVPGVFVVGSLLANTLGTLAGGWLARRSQGEDALDLASVVAIVAGGIVLAVLSAIIGVPALLQAGMMPGEGTLQAFARWILGDFLGVVAVTPAVLAVLRTGTGPVAVGVSPLAEESERLAWLTLLALSLLLMAWGASLEGEYTLGLTALPLALLAWAALRFPPGWTVGGTLGTILMIGVMTGQELSGFAAPRSVLDTLNLLGYLCILALLPLLLASTVLERRRASDRLVLRATTDPNTGLPNRQSFEEQVRHALAAPDSPPRALAYLDLDHLKVINDTASHAAGDAYLQGVAGVLRANLPKADLLAHLGGDEFGLLLHNYVPAAAEDRATDLLRAVASYRCAWEGDALATTASIGLVPFHATDGDYGKLLSQADAACFSAKESGGNRVCMASLHGDDGHDRTQAMQWAVRLREAIQRRNLVLFCQPIVPLQAVPGEDEGRHFEVLLRVRDHVSGELLLPHRFLAAAARFNMGVAIDREVVGATLSWLETHADLADVDTCSVNLSAEALVDESFIGFLVDRLRNGSFPAHKLCLEITETSAVRDLARAQRFIQQMRSLGCRFSLDDFGTGFCAFSYLRDLDVDYLKIDGSFVRDPHDSELAHAVVRSITEIAHVLGKQTIAEQVETDAQRMKMQRMGVDHAQGHYFRRPQPMAEYFATPQLRLSRDDSPQPSAPTPALASGPPGR</sequence>
<organism evidence="10 11">
    <name type="scientific">Luteimonas vadosa</name>
    <dbReference type="NCBI Taxonomy" id="1165507"/>
    <lineage>
        <taxon>Bacteria</taxon>
        <taxon>Pseudomonadati</taxon>
        <taxon>Pseudomonadota</taxon>
        <taxon>Gammaproteobacteria</taxon>
        <taxon>Lysobacterales</taxon>
        <taxon>Lysobacteraceae</taxon>
        <taxon>Luteimonas</taxon>
    </lineage>
</organism>
<keyword evidence="11" id="KW-1185">Reference proteome</keyword>
<feature type="transmembrane region" description="Helical" evidence="7">
    <location>
        <begin position="146"/>
        <end position="168"/>
    </location>
</feature>
<dbReference type="Gene3D" id="3.30.70.270">
    <property type="match status" value="1"/>
</dbReference>
<dbReference type="SMART" id="SM00052">
    <property type="entry name" value="EAL"/>
    <property type="match status" value="1"/>
</dbReference>
<evidence type="ECO:0000256" key="6">
    <source>
        <dbReference type="SAM" id="MobiDB-lite"/>
    </source>
</evidence>
<dbReference type="Pfam" id="PF05231">
    <property type="entry name" value="MASE1"/>
    <property type="match status" value="1"/>
</dbReference>
<proteinExistence type="predicted"/>
<evidence type="ECO:0000259" key="8">
    <source>
        <dbReference type="PROSITE" id="PS50883"/>
    </source>
</evidence>
<protein>
    <recommendedName>
        <fullName evidence="12">EAL domain-containing protein</fullName>
    </recommendedName>
</protein>
<keyword evidence="5 7" id="KW-0472">Membrane</keyword>
<keyword evidence="3 7" id="KW-0812">Transmembrane</keyword>
<evidence type="ECO:0000256" key="4">
    <source>
        <dbReference type="ARBA" id="ARBA00022989"/>
    </source>
</evidence>
<dbReference type="Pfam" id="PF00990">
    <property type="entry name" value="GGDEF"/>
    <property type="match status" value="1"/>
</dbReference>
<comment type="caution">
    <text evidence="10">The sequence shown here is derived from an EMBL/GenBank/DDBJ whole genome shotgun (WGS) entry which is preliminary data.</text>
</comment>
<reference evidence="11" key="1">
    <citation type="journal article" date="2019" name="Int. J. Syst. Evol. Microbiol.">
        <title>The Global Catalogue of Microorganisms (GCM) 10K type strain sequencing project: providing services to taxonomists for standard genome sequencing and annotation.</title>
        <authorList>
            <consortium name="The Broad Institute Genomics Platform"/>
            <consortium name="The Broad Institute Genome Sequencing Center for Infectious Disease"/>
            <person name="Wu L."/>
            <person name="Ma J."/>
        </authorList>
    </citation>
    <scope>NUCLEOTIDE SEQUENCE [LARGE SCALE GENOMIC DNA]</scope>
    <source>
        <strain evidence="11">JCM 18392</strain>
    </source>
</reference>
<feature type="transmembrane region" description="Helical" evidence="7">
    <location>
        <begin position="234"/>
        <end position="250"/>
    </location>
</feature>
<evidence type="ECO:0000256" key="2">
    <source>
        <dbReference type="ARBA" id="ARBA00022475"/>
    </source>
</evidence>
<dbReference type="InterPro" id="IPR050706">
    <property type="entry name" value="Cyclic-di-GMP_PDE-like"/>
</dbReference>
<evidence type="ECO:0000313" key="10">
    <source>
        <dbReference type="EMBL" id="GAA4860608.1"/>
    </source>
</evidence>
<dbReference type="PANTHER" id="PTHR33121:SF23">
    <property type="entry name" value="CYCLIC DI-GMP PHOSPHODIESTERASE PDEB"/>
    <property type="match status" value="1"/>
</dbReference>
<dbReference type="PROSITE" id="PS50887">
    <property type="entry name" value="GGDEF"/>
    <property type="match status" value="1"/>
</dbReference>
<dbReference type="Proteomes" id="UP001501323">
    <property type="component" value="Unassembled WGS sequence"/>
</dbReference>
<keyword evidence="4 7" id="KW-1133">Transmembrane helix</keyword>
<evidence type="ECO:0000256" key="5">
    <source>
        <dbReference type="ARBA" id="ARBA00023136"/>
    </source>
</evidence>
<dbReference type="EMBL" id="BAABJY010000001">
    <property type="protein sequence ID" value="GAA4860608.1"/>
    <property type="molecule type" value="Genomic_DNA"/>
</dbReference>
<dbReference type="PANTHER" id="PTHR33121">
    <property type="entry name" value="CYCLIC DI-GMP PHOSPHODIESTERASE PDEF"/>
    <property type="match status" value="1"/>
</dbReference>
<evidence type="ECO:0000256" key="7">
    <source>
        <dbReference type="SAM" id="Phobius"/>
    </source>
</evidence>
<dbReference type="SUPFAM" id="SSF141868">
    <property type="entry name" value="EAL domain-like"/>
    <property type="match status" value="1"/>
</dbReference>
<feature type="domain" description="EAL" evidence="8">
    <location>
        <begin position="474"/>
        <end position="732"/>
    </location>
</feature>
<dbReference type="PROSITE" id="PS50883">
    <property type="entry name" value="EAL"/>
    <property type="match status" value="1"/>
</dbReference>
<evidence type="ECO:0000256" key="3">
    <source>
        <dbReference type="ARBA" id="ARBA00022692"/>
    </source>
</evidence>
<name>A0ABP9DUS8_9GAMM</name>
<feature type="transmembrane region" description="Helical" evidence="7">
    <location>
        <begin position="6"/>
        <end position="23"/>
    </location>
</feature>
<dbReference type="InterPro" id="IPR043128">
    <property type="entry name" value="Rev_trsase/Diguanyl_cyclase"/>
</dbReference>
<keyword evidence="2" id="KW-1003">Cell membrane</keyword>
<feature type="transmembrane region" description="Helical" evidence="7">
    <location>
        <begin position="189"/>
        <end position="206"/>
    </location>
</feature>
<feature type="transmembrane region" description="Helical" evidence="7">
    <location>
        <begin position="35"/>
        <end position="62"/>
    </location>
</feature>
<comment type="subcellular location">
    <subcellularLocation>
        <location evidence="1">Cell membrane</location>
        <topology evidence="1">Multi-pass membrane protein</topology>
    </subcellularLocation>
</comment>
<dbReference type="InterPro" id="IPR029787">
    <property type="entry name" value="Nucleotide_cyclase"/>
</dbReference>
<feature type="domain" description="GGDEF" evidence="9">
    <location>
        <begin position="330"/>
        <end position="463"/>
    </location>
</feature>
<dbReference type="Gene3D" id="3.20.20.450">
    <property type="entry name" value="EAL domain"/>
    <property type="match status" value="1"/>
</dbReference>
<evidence type="ECO:0000256" key="1">
    <source>
        <dbReference type="ARBA" id="ARBA00004651"/>
    </source>
</evidence>
<dbReference type="RefSeq" id="WP_345294454.1">
    <property type="nucleotide sequence ID" value="NZ_BAABJY010000001.1"/>
</dbReference>
<dbReference type="SUPFAM" id="SSF55073">
    <property type="entry name" value="Nucleotide cyclase"/>
    <property type="match status" value="1"/>
</dbReference>
<dbReference type="NCBIfam" id="TIGR00254">
    <property type="entry name" value="GGDEF"/>
    <property type="match status" value="1"/>
</dbReference>
<dbReference type="InterPro" id="IPR007895">
    <property type="entry name" value="MASE1"/>
</dbReference>
<dbReference type="Pfam" id="PF00563">
    <property type="entry name" value="EAL"/>
    <property type="match status" value="1"/>
</dbReference>
<dbReference type="CDD" id="cd01949">
    <property type="entry name" value="GGDEF"/>
    <property type="match status" value="1"/>
</dbReference>
<evidence type="ECO:0008006" key="12">
    <source>
        <dbReference type="Google" id="ProtNLM"/>
    </source>
</evidence>
<dbReference type="InterPro" id="IPR000160">
    <property type="entry name" value="GGDEF_dom"/>
</dbReference>
<dbReference type="InterPro" id="IPR035919">
    <property type="entry name" value="EAL_sf"/>
</dbReference>